<evidence type="ECO:0000313" key="8">
    <source>
        <dbReference type="Proteomes" id="UP000218765"/>
    </source>
</evidence>
<keyword evidence="2 6" id="KW-0963">Cytoplasm</keyword>
<evidence type="ECO:0000313" key="7">
    <source>
        <dbReference type="EMBL" id="BAZ95302.1"/>
    </source>
</evidence>
<feature type="binding site" evidence="6">
    <location>
        <position position="45"/>
    </location>
    <ligand>
        <name>Mg(2+)</name>
        <dbReference type="ChEBI" id="CHEBI:18420"/>
    </ligand>
</feature>
<keyword evidence="8" id="KW-1185">Reference proteome</keyword>
<comment type="catalytic activity">
    <reaction evidence="6">
        <text>Endonucleolytic cleavage at apurinic or apyrimidinic sites to products with a 5'-phosphate.</text>
        <dbReference type="EC" id="3.1.21.7"/>
    </reaction>
</comment>
<gene>
    <name evidence="6" type="primary">nfi</name>
    <name evidence="7" type="ORF">FOKN1_2945</name>
</gene>
<evidence type="ECO:0000256" key="2">
    <source>
        <dbReference type="ARBA" id="ARBA00022490"/>
    </source>
</evidence>
<dbReference type="InterPro" id="IPR007581">
    <property type="entry name" value="Endonuclease-V"/>
</dbReference>
<dbReference type="HAMAP" id="MF_00801">
    <property type="entry name" value="Endonuclease_5"/>
    <property type="match status" value="1"/>
</dbReference>
<keyword evidence="6" id="KW-0234">DNA repair</keyword>
<dbReference type="AlphaFoldDB" id="A0A1Z4VV19"/>
<keyword evidence="4 6" id="KW-0255">Endonuclease</keyword>
<dbReference type="CDD" id="cd06559">
    <property type="entry name" value="Endonuclease_V"/>
    <property type="match status" value="1"/>
</dbReference>
<protein>
    <recommendedName>
        <fullName evidence="6">Endonuclease V</fullName>
        <ecNumber evidence="6">3.1.21.7</ecNumber>
    </recommendedName>
    <alternativeName>
        <fullName evidence="6">Deoxyinosine 3'endonuclease</fullName>
    </alternativeName>
    <alternativeName>
        <fullName evidence="6">Deoxyribonuclease V</fullName>
        <shortName evidence="6">DNase V</shortName>
    </alternativeName>
</protein>
<dbReference type="EC" id="3.1.21.7" evidence="6"/>
<dbReference type="GO" id="GO:0043737">
    <property type="term" value="F:deoxyribonuclease V activity"/>
    <property type="evidence" value="ECO:0007669"/>
    <property type="project" value="UniProtKB-UniRule"/>
</dbReference>
<keyword evidence="6" id="KW-0227">DNA damage</keyword>
<comment type="cofactor">
    <cofactor evidence="6">
        <name>Mg(2+)</name>
        <dbReference type="ChEBI" id="CHEBI:18420"/>
    </cofactor>
</comment>
<dbReference type="GO" id="GO:0005737">
    <property type="term" value="C:cytoplasm"/>
    <property type="evidence" value="ECO:0007669"/>
    <property type="project" value="UniProtKB-SubCell"/>
</dbReference>
<dbReference type="EMBL" id="AP018052">
    <property type="protein sequence ID" value="BAZ95302.1"/>
    <property type="molecule type" value="Genomic_DNA"/>
</dbReference>
<dbReference type="PANTHER" id="PTHR28511:SF1">
    <property type="entry name" value="ENDONUCLEASE V"/>
    <property type="match status" value="1"/>
</dbReference>
<keyword evidence="6" id="KW-0479">Metal-binding</keyword>
<evidence type="ECO:0000256" key="3">
    <source>
        <dbReference type="ARBA" id="ARBA00022722"/>
    </source>
</evidence>
<dbReference type="Gene3D" id="3.30.2170.10">
    <property type="entry name" value="archaeoglobus fulgidus dsm 4304 superfamily"/>
    <property type="match status" value="1"/>
</dbReference>
<name>A0A1Z4VV19_9GAMM</name>
<comment type="function">
    <text evidence="6">DNA repair enzyme involved in the repair of deaminated bases. Selectively cleaves double-stranded DNA at the second phosphodiester bond 3' to a deoxyinosine leaving behind the intact lesion on the nicked DNA.</text>
</comment>
<feature type="binding site" evidence="6">
    <location>
        <position position="113"/>
    </location>
    <ligand>
        <name>Mg(2+)</name>
        <dbReference type="ChEBI" id="CHEBI:18420"/>
    </ligand>
</feature>
<keyword evidence="6" id="KW-0460">Magnesium</keyword>
<evidence type="ECO:0000256" key="5">
    <source>
        <dbReference type="ARBA" id="ARBA00022801"/>
    </source>
</evidence>
<keyword evidence="3 6" id="KW-0540">Nuclease</keyword>
<evidence type="ECO:0000256" key="6">
    <source>
        <dbReference type="HAMAP-Rule" id="MF_00801"/>
    </source>
</evidence>
<dbReference type="GO" id="GO:0000287">
    <property type="term" value="F:magnesium ion binding"/>
    <property type="evidence" value="ECO:0007669"/>
    <property type="project" value="UniProtKB-UniRule"/>
</dbReference>
<dbReference type="GO" id="GO:0016891">
    <property type="term" value="F:RNA endonuclease activity producing 5'-phosphomonoesters, hydrolytic mechanism"/>
    <property type="evidence" value="ECO:0007669"/>
    <property type="project" value="TreeGrafter"/>
</dbReference>
<evidence type="ECO:0000256" key="1">
    <source>
        <dbReference type="ARBA" id="ARBA00004496"/>
    </source>
</evidence>
<keyword evidence="5 6" id="KW-0378">Hydrolase</keyword>
<dbReference type="PANTHER" id="PTHR28511">
    <property type="entry name" value="ENDONUCLEASE V"/>
    <property type="match status" value="1"/>
</dbReference>
<organism evidence="7 8">
    <name type="scientific">Thiohalobacter thiocyanaticus</name>
    <dbReference type="NCBI Taxonomy" id="585455"/>
    <lineage>
        <taxon>Bacteria</taxon>
        <taxon>Pseudomonadati</taxon>
        <taxon>Pseudomonadota</taxon>
        <taxon>Gammaproteobacteria</taxon>
        <taxon>Thiohalobacterales</taxon>
        <taxon>Thiohalobacteraceae</taxon>
        <taxon>Thiohalobacter</taxon>
    </lineage>
</organism>
<dbReference type="Proteomes" id="UP000218765">
    <property type="component" value="Chromosome"/>
</dbReference>
<dbReference type="GO" id="GO:0003727">
    <property type="term" value="F:single-stranded RNA binding"/>
    <property type="evidence" value="ECO:0007669"/>
    <property type="project" value="TreeGrafter"/>
</dbReference>
<proteinExistence type="inferred from homology"/>
<sequence length="228" mass="24769">MNLPVTAAHPWVVSPALARGIQTELAREVIREDRLGPVHRVAGVDIGFEAGGRTTRAAVAVLDFPALTLRERLLLKRPTRFPYIPGLLSFREVPALLEALTGLRHAPDLILCDGQGLAHPRRFGLACHLGVLSGIPTIGVAKSRLIGNYQEPGPERGDWSPLHDGDEVIGAVLRTRSRTRPLFVSIGHCVSLATAIDYVLACAPRYRLPETTRAAHRLASEKETPQIG</sequence>
<reference evidence="7 8" key="1">
    <citation type="submission" date="2017-05" db="EMBL/GenBank/DDBJ databases">
        <title>Thiocyanate degradation by Thiohalobacter thiocyanaticus FOKN1.</title>
        <authorList>
            <person name="Oshiki M."/>
            <person name="Fukushima T."/>
            <person name="Kawano S."/>
            <person name="Nakagawa J."/>
        </authorList>
    </citation>
    <scope>NUCLEOTIDE SEQUENCE [LARGE SCALE GENOMIC DNA]</scope>
    <source>
        <strain evidence="7 8">FOKN1</strain>
    </source>
</reference>
<accession>A0A1Z4VV19</accession>
<dbReference type="Pfam" id="PF04493">
    <property type="entry name" value="Endonuclease_5"/>
    <property type="match status" value="1"/>
</dbReference>
<comment type="subcellular location">
    <subcellularLocation>
        <location evidence="1 6">Cytoplasm</location>
    </subcellularLocation>
</comment>
<feature type="site" description="Interaction with target DNA" evidence="6">
    <location>
        <position position="83"/>
    </location>
</feature>
<dbReference type="NCBIfam" id="NF008629">
    <property type="entry name" value="PRK11617.1"/>
    <property type="match status" value="1"/>
</dbReference>
<dbReference type="OrthoDB" id="9790916at2"/>
<dbReference type="KEGG" id="ttc:FOKN1_2945"/>
<comment type="similarity">
    <text evidence="6">Belongs to the endonuclease V family.</text>
</comment>
<evidence type="ECO:0000256" key="4">
    <source>
        <dbReference type="ARBA" id="ARBA00022759"/>
    </source>
</evidence>
<dbReference type="RefSeq" id="WP_096367303.1">
    <property type="nucleotide sequence ID" value="NZ_AP018052.1"/>
</dbReference>
<dbReference type="GO" id="GO:0006281">
    <property type="term" value="P:DNA repair"/>
    <property type="evidence" value="ECO:0007669"/>
    <property type="project" value="UniProtKB-UniRule"/>
</dbReference>